<dbReference type="EMBL" id="LLZZ01000188">
    <property type="protein sequence ID" value="KTA95146.1"/>
    <property type="molecule type" value="Genomic_DNA"/>
</dbReference>
<keyword evidence="1" id="KW-1133">Transmembrane helix</keyword>
<evidence type="ECO:0000313" key="3">
    <source>
        <dbReference type="EMBL" id="KTA95076.1"/>
    </source>
</evidence>
<dbReference type="AlphaFoldDB" id="A0A0W0C691"/>
<keyword evidence="1" id="KW-0812">Transmembrane</keyword>
<reference evidence="3 5" key="1">
    <citation type="submission" date="2015-10" db="EMBL/GenBank/DDBJ databases">
        <title>Draft genomes sequences of Candida glabrata isolates 1A, 1B, 2A, 2B, 3A and 3B.</title>
        <authorList>
            <person name="Haavelsrud O.E."/>
            <person name="Gaustad P."/>
        </authorList>
    </citation>
    <scope>NUCLEOTIDE SEQUENCE [LARGE SCALE GENOMIC DNA]</scope>
    <source>
        <strain evidence="3">910700640</strain>
    </source>
</reference>
<feature type="domain" description="DUF1279" evidence="2">
    <location>
        <begin position="60"/>
        <end position="176"/>
    </location>
</feature>
<feature type="transmembrane region" description="Helical" evidence="1">
    <location>
        <begin position="71"/>
        <end position="90"/>
    </location>
</feature>
<gene>
    <name evidence="4" type="ORF">AO440_005589</name>
    <name evidence="3" type="ORF">AO440_005629</name>
</gene>
<sequence>MFRSMFPGISRGVSTRLLGFGASRATTRVAASKLTNRFATRMSGARMATTTAQAKKEKGIKLLMKKYGSSALIVYIGLMLIDLPLCYLAVHSLGDETIAIYLNRAKRLFGYGKDEYELVDEMNRKKHEKEAKVQYSESWWTQMKNSHMLTELILAYGLHKSLIVVRIPLTAAITPYAAKIFKKYGLVSRLNFTRTMADDAKIRYK</sequence>
<evidence type="ECO:0000259" key="2">
    <source>
        <dbReference type="Pfam" id="PF06916"/>
    </source>
</evidence>
<dbReference type="GO" id="GO:0016740">
    <property type="term" value="F:transferase activity"/>
    <property type="evidence" value="ECO:0007669"/>
    <property type="project" value="UniProtKB-KW"/>
</dbReference>
<proteinExistence type="predicted"/>
<dbReference type="PANTHER" id="PTHR21377">
    <property type="entry name" value="PROTEIN FAM210B, MITOCHONDRIAL"/>
    <property type="match status" value="1"/>
</dbReference>
<evidence type="ECO:0000313" key="5">
    <source>
        <dbReference type="Proteomes" id="UP000054886"/>
    </source>
</evidence>
<evidence type="ECO:0000313" key="4">
    <source>
        <dbReference type="EMBL" id="KTA95146.1"/>
    </source>
</evidence>
<dbReference type="PANTHER" id="PTHR21377:SF0">
    <property type="entry name" value="PROTEIN FAM210B, MITOCHONDRIAL"/>
    <property type="match status" value="1"/>
</dbReference>
<dbReference type="VEuPathDB" id="FungiDB:CAGL0E03003g"/>
<dbReference type="EMBL" id="LLZZ01000192">
    <property type="protein sequence ID" value="KTA95076.1"/>
    <property type="molecule type" value="Genomic_DNA"/>
</dbReference>
<protein>
    <submittedName>
        <fullName evidence="3">N-terminal acetyltransferase 2</fullName>
    </submittedName>
</protein>
<dbReference type="InterPro" id="IPR045866">
    <property type="entry name" value="FAM210A/B-like"/>
</dbReference>
<keyword evidence="1" id="KW-0472">Membrane</keyword>
<name>A0A0W0C691_CANGB</name>
<dbReference type="VEuPathDB" id="FungiDB:GVI51_E02783"/>
<dbReference type="Pfam" id="PF06916">
    <property type="entry name" value="FAM210A-B_dom"/>
    <property type="match status" value="1"/>
</dbReference>
<organism evidence="3 5">
    <name type="scientific">Candida glabrata</name>
    <name type="common">Yeast</name>
    <name type="synonym">Torulopsis glabrata</name>
    <dbReference type="NCBI Taxonomy" id="5478"/>
    <lineage>
        <taxon>Eukaryota</taxon>
        <taxon>Fungi</taxon>
        <taxon>Dikarya</taxon>
        <taxon>Ascomycota</taxon>
        <taxon>Saccharomycotina</taxon>
        <taxon>Saccharomycetes</taxon>
        <taxon>Saccharomycetales</taxon>
        <taxon>Saccharomycetaceae</taxon>
        <taxon>Nakaseomyces</taxon>
    </lineage>
</organism>
<dbReference type="VEuPathDB" id="FungiDB:B1J91_E03003g"/>
<keyword evidence="3" id="KW-0808">Transferase</keyword>
<dbReference type="InterPro" id="IPR009688">
    <property type="entry name" value="FAM210A/B-like_dom"/>
</dbReference>
<comment type="caution">
    <text evidence="3">The sequence shown here is derived from an EMBL/GenBank/DDBJ whole genome shotgun (WGS) entry which is preliminary data.</text>
</comment>
<dbReference type="Proteomes" id="UP000054886">
    <property type="component" value="Unassembled WGS sequence"/>
</dbReference>
<accession>A0A0W0C691</accession>
<dbReference type="GO" id="GO:0005739">
    <property type="term" value="C:mitochondrion"/>
    <property type="evidence" value="ECO:0007669"/>
    <property type="project" value="TreeGrafter"/>
</dbReference>
<evidence type="ECO:0000256" key="1">
    <source>
        <dbReference type="SAM" id="Phobius"/>
    </source>
</evidence>
<dbReference type="VEuPathDB" id="FungiDB:GWK60_E02783"/>